<sequence>MKTRTKKALAIAAVAPTMLVLSACRMESIIEINEDGSANVIMEMEDTQGMMAGMGYTCDQVFEEMGLSEEDEAEYVVEDISGENLACRLTANSMENVVDGETLIDNGDSYTFLMEGDPSMSMEEIPPEMGTFEFIITIRMPGEIVEATNGGQIDGNSVSYNDLEVMAQGFEVTGMKSGGATNGGNQGGNEGGNDGGSDHGTGNEGGNEGTDDGTGNNDGVPGPDTGNDDGTSNNDGDDTGSNGDDTTSNEADDASDSDEEGGFPMWAWFAIGGGAIVIIGLVAWMIARGNKNKNQGGPYGPGGGYGGPQGGYGAPQQYGGPQGGQQYGGPQGGQYGGPQGGQYGGPQQGGQPPQGGQGNWG</sequence>
<feature type="transmembrane region" description="Helical" evidence="2">
    <location>
        <begin position="265"/>
        <end position="287"/>
    </location>
</feature>
<keyword evidence="2" id="KW-1133">Transmembrane helix</keyword>
<dbReference type="Proteomes" id="UP000280344">
    <property type="component" value="Chromosome"/>
</dbReference>
<dbReference type="PROSITE" id="PS51257">
    <property type="entry name" value="PROKAR_LIPOPROTEIN"/>
    <property type="match status" value="1"/>
</dbReference>
<organism evidence="4 5">
    <name type="scientific">Flaviflexus ciconiae</name>
    <dbReference type="NCBI Taxonomy" id="2496867"/>
    <lineage>
        <taxon>Bacteria</taxon>
        <taxon>Bacillati</taxon>
        <taxon>Actinomycetota</taxon>
        <taxon>Actinomycetes</taxon>
        <taxon>Actinomycetales</taxon>
        <taxon>Actinomycetaceae</taxon>
        <taxon>Flaviflexus</taxon>
    </lineage>
</organism>
<keyword evidence="2" id="KW-0812">Transmembrane</keyword>
<keyword evidence="3" id="KW-0732">Signal</keyword>
<keyword evidence="2" id="KW-0472">Membrane</keyword>
<dbReference type="RefSeq" id="WP_126704099.1">
    <property type="nucleotide sequence ID" value="NZ_CP034593.1"/>
</dbReference>
<feature type="compositionally biased region" description="Gly residues" evidence="1">
    <location>
        <begin position="298"/>
        <end position="313"/>
    </location>
</feature>
<evidence type="ECO:0000256" key="2">
    <source>
        <dbReference type="SAM" id="Phobius"/>
    </source>
</evidence>
<dbReference type="EMBL" id="CP034593">
    <property type="protein sequence ID" value="AZQ77295.1"/>
    <property type="molecule type" value="Genomic_DNA"/>
</dbReference>
<evidence type="ECO:0000313" key="5">
    <source>
        <dbReference type="Proteomes" id="UP000280344"/>
    </source>
</evidence>
<evidence type="ECO:0000256" key="1">
    <source>
        <dbReference type="SAM" id="MobiDB-lite"/>
    </source>
</evidence>
<proteinExistence type="predicted"/>
<feature type="compositionally biased region" description="Low complexity" evidence="1">
    <location>
        <begin position="213"/>
        <end position="249"/>
    </location>
</feature>
<dbReference type="OrthoDB" id="3267876at2"/>
<dbReference type="AlphaFoldDB" id="A0A3Q9G475"/>
<name>A0A3Q9G475_9ACTO</name>
<protein>
    <submittedName>
        <fullName evidence="4">Uncharacterized protein</fullName>
    </submittedName>
</protein>
<evidence type="ECO:0000313" key="4">
    <source>
        <dbReference type="EMBL" id="AZQ77295.1"/>
    </source>
</evidence>
<keyword evidence="5" id="KW-1185">Reference proteome</keyword>
<feature type="compositionally biased region" description="Gly residues" evidence="1">
    <location>
        <begin position="320"/>
        <end position="361"/>
    </location>
</feature>
<accession>A0A3Q9G475</accession>
<reference evidence="4 5" key="1">
    <citation type="submission" date="2018-12" db="EMBL/GenBank/DDBJ databases">
        <title>Complete genome sequence of Flaviflexus sp. H23T48.</title>
        <authorList>
            <person name="Bae J.-W."/>
            <person name="Lee J.-Y."/>
        </authorList>
    </citation>
    <scope>NUCLEOTIDE SEQUENCE [LARGE SCALE GENOMIC DNA]</scope>
    <source>
        <strain evidence="4 5">H23T48</strain>
    </source>
</reference>
<gene>
    <name evidence="4" type="ORF">EJ997_08085</name>
</gene>
<dbReference type="KEGG" id="flh:EJ997_08085"/>
<feature type="chain" id="PRO_5038362089" evidence="3">
    <location>
        <begin position="24"/>
        <end position="361"/>
    </location>
</feature>
<feature type="region of interest" description="Disordered" evidence="1">
    <location>
        <begin position="174"/>
        <end position="260"/>
    </location>
</feature>
<evidence type="ECO:0000256" key="3">
    <source>
        <dbReference type="SAM" id="SignalP"/>
    </source>
</evidence>
<feature type="region of interest" description="Disordered" evidence="1">
    <location>
        <begin position="298"/>
        <end position="361"/>
    </location>
</feature>
<feature type="signal peptide" evidence="3">
    <location>
        <begin position="1"/>
        <end position="23"/>
    </location>
</feature>
<feature type="compositionally biased region" description="Acidic residues" evidence="1">
    <location>
        <begin position="250"/>
        <end position="260"/>
    </location>
</feature>
<feature type="compositionally biased region" description="Gly residues" evidence="1">
    <location>
        <begin position="176"/>
        <end position="208"/>
    </location>
</feature>